<dbReference type="Proteomes" id="UP000184514">
    <property type="component" value="Unassembled WGS sequence"/>
</dbReference>
<dbReference type="Gene3D" id="1.10.3730.20">
    <property type="match status" value="1"/>
</dbReference>
<dbReference type="STRING" id="696762.PFRI_34950"/>
<comment type="subcellular location">
    <subcellularLocation>
        <location evidence="1">Membrane</location>
        <topology evidence="1">Multi-pass membrane protein</topology>
    </subcellularLocation>
</comment>
<name>A0A1L9NSK5_9RHOB</name>
<organism evidence="8 9">
    <name type="scientific">Planktotalea frisia</name>
    <dbReference type="NCBI Taxonomy" id="696762"/>
    <lineage>
        <taxon>Bacteria</taxon>
        <taxon>Pseudomonadati</taxon>
        <taxon>Pseudomonadota</taxon>
        <taxon>Alphaproteobacteria</taxon>
        <taxon>Rhodobacterales</taxon>
        <taxon>Paracoccaceae</taxon>
        <taxon>Planktotalea</taxon>
    </lineage>
</organism>
<dbReference type="SUPFAM" id="SSF103481">
    <property type="entry name" value="Multidrug resistance efflux transporter EmrE"/>
    <property type="match status" value="2"/>
</dbReference>
<evidence type="ECO:0000256" key="3">
    <source>
        <dbReference type="ARBA" id="ARBA00022692"/>
    </source>
</evidence>
<dbReference type="InterPro" id="IPR037185">
    <property type="entry name" value="EmrE-like"/>
</dbReference>
<feature type="transmembrane region" description="Helical" evidence="6">
    <location>
        <begin position="247"/>
        <end position="268"/>
    </location>
</feature>
<evidence type="ECO:0000313" key="8">
    <source>
        <dbReference type="EMBL" id="OJI92290.1"/>
    </source>
</evidence>
<proteinExistence type="inferred from homology"/>
<dbReference type="Pfam" id="PF00892">
    <property type="entry name" value="EamA"/>
    <property type="match status" value="1"/>
</dbReference>
<dbReference type="InterPro" id="IPR000620">
    <property type="entry name" value="EamA_dom"/>
</dbReference>
<sequence length="297" mass="31805">MSGAPIQLMSFKAIGLILLTILCFDVMSILVRILSADYSAQELSAYRNVFGILPSLALLIWTGELRFKASALNVANPKLALGRGVVVAFAQLFFYSALSQLELATVATLGQTNAFFVVILSVLYLGEKVGIWRIIALVIGFAGVVWILRPGSDAFSLVAILPVAAAACYAFAMVSVRKFGPETSNGLLYLYSSLGSIIGAIILAAFTTEFSPIHSWADAGLILLMSTIGGIGVLLMMVAFRIASPSVLAPFWYFGILTAGLFGWLLFGEAPLDTLFPGVLLIVGAGVLIIWRERKRS</sequence>
<evidence type="ECO:0000259" key="7">
    <source>
        <dbReference type="Pfam" id="PF00892"/>
    </source>
</evidence>
<evidence type="ECO:0000313" key="9">
    <source>
        <dbReference type="Proteomes" id="UP000184514"/>
    </source>
</evidence>
<dbReference type="GO" id="GO:0016020">
    <property type="term" value="C:membrane"/>
    <property type="evidence" value="ECO:0007669"/>
    <property type="project" value="UniProtKB-SubCell"/>
</dbReference>
<keyword evidence="4 6" id="KW-1133">Transmembrane helix</keyword>
<protein>
    <submittedName>
        <fullName evidence="8">EamA-like transporter family protein</fullName>
    </submittedName>
</protein>
<evidence type="ECO:0000256" key="4">
    <source>
        <dbReference type="ARBA" id="ARBA00022989"/>
    </source>
</evidence>
<feature type="transmembrane region" description="Helical" evidence="6">
    <location>
        <begin position="131"/>
        <end position="148"/>
    </location>
</feature>
<feature type="transmembrane region" description="Helical" evidence="6">
    <location>
        <begin position="104"/>
        <end position="124"/>
    </location>
</feature>
<dbReference type="EMBL" id="MLCB01000188">
    <property type="protein sequence ID" value="OJI92290.1"/>
    <property type="molecule type" value="Genomic_DNA"/>
</dbReference>
<feature type="transmembrane region" description="Helical" evidence="6">
    <location>
        <begin position="188"/>
        <end position="207"/>
    </location>
</feature>
<evidence type="ECO:0000256" key="1">
    <source>
        <dbReference type="ARBA" id="ARBA00004141"/>
    </source>
</evidence>
<dbReference type="AlphaFoldDB" id="A0A1L9NSK5"/>
<dbReference type="PANTHER" id="PTHR22911">
    <property type="entry name" value="ACYL-MALONYL CONDENSING ENZYME-RELATED"/>
    <property type="match status" value="1"/>
</dbReference>
<feature type="transmembrane region" description="Helical" evidence="6">
    <location>
        <begin position="79"/>
        <end position="98"/>
    </location>
</feature>
<reference evidence="8 9" key="1">
    <citation type="submission" date="2016-10" db="EMBL/GenBank/DDBJ databases">
        <title>Genome sequence of Planktotalea frisia SH6-1.</title>
        <authorList>
            <person name="Poehlein A."/>
            <person name="Bakenhus I."/>
            <person name="Voget S."/>
            <person name="Brinkhoff T."/>
            <person name="Simon M."/>
        </authorList>
    </citation>
    <scope>NUCLEOTIDE SEQUENCE [LARGE SCALE GENOMIC DNA]</scope>
    <source>
        <strain evidence="8 9">SH6-1</strain>
    </source>
</reference>
<keyword evidence="9" id="KW-1185">Reference proteome</keyword>
<keyword evidence="5 6" id="KW-0472">Membrane</keyword>
<comment type="caution">
    <text evidence="8">The sequence shown here is derived from an EMBL/GenBank/DDBJ whole genome shotgun (WGS) entry which is preliminary data.</text>
</comment>
<evidence type="ECO:0000256" key="6">
    <source>
        <dbReference type="SAM" id="Phobius"/>
    </source>
</evidence>
<feature type="transmembrane region" description="Helical" evidence="6">
    <location>
        <begin position="219"/>
        <end position="240"/>
    </location>
</feature>
<evidence type="ECO:0000256" key="5">
    <source>
        <dbReference type="ARBA" id="ARBA00023136"/>
    </source>
</evidence>
<feature type="domain" description="EamA" evidence="7">
    <location>
        <begin position="12"/>
        <end position="148"/>
    </location>
</feature>
<comment type="similarity">
    <text evidence="2">Belongs to the drug/metabolite transporter (DMT) superfamily. 10 TMS drug/metabolite exporter (DME) (TC 2.A.7.3) family.</text>
</comment>
<keyword evidence="3 6" id="KW-0812">Transmembrane</keyword>
<feature type="transmembrane region" description="Helical" evidence="6">
    <location>
        <begin position="46"/>
        <end position="67"/>
    </location>
</feature>
<accession>A0A1L9NSK5</accession>
<dbReference type="PANTHER" id="PTHR22911:SF6">
    <property type="entry name" value="SOLUTE CARRIER FAMILY 35 MEMBER G1"/>
    <property type="match status" value="1"/>
</dbReference>
<dbReference type="RefSeq" id="WP_245812438.1">
    <property type="nucleotide sequence ID" value="NZ_MLCB01000188.1"/>
</dbReference>
<evidence type="ECO:0000256" key="2">
    <source>
        <dbReference type="ARBA" id="ARBA00009853"/>
    </source>
</evidence>
<feature type="transmembrane region" description="Helical" evidence="6">
    <location>
        <begin position="274"/>
        <end position="291"/>
    </location>
</feature>
<gene>
    <name evidence="8" type="ORF">PFRI_34950</name>
</gene>
<feature type="transmembrane region" description="Helical" evidence="6">
    <location>
        <begin position="154"/>
        <end position="176"/>
    </location>
</feature>